<reference evidence="3" key="1">
    <citation type="submission" date="2011-08" db="EMBL/GenBank/DDBJ databases">
        <authorList>
            <person name="Rombauts S."/>
        </authorList>
    </citation>
    <scope>NUCLEOTIDE SEQUENCE</scope>
    <source>
        <strain evidence="3">London</strain>
    </source>
</reference>
<evidence type="ECO:0000256" key="1">
    <source>
        <dbReference type="SAM" id="SignalP"/>
    </source>
</evidence>
<keyword evidence="1" id="KW-0732">Signal</keyword>
<keyword evidence="3" id="KW-1185">Reference proteome</keyword>
<proteinExistence type="predicted"/>
<sequence length="252" mass="29508">MDFKVLFCFILLFQLGGSDYNFDPNEFPYYGDYAVGPRFNLLARLPHVMGLYFMIDDVVIRTFPTEVNLFHENTDYTKNMSMELESNCGSSKSSFDKTDVVMLTLIEQDTDNVTSKIVKSIEIDPLSVDFHPHNLTMEKFKYLIQYVMKNICNRDYDLSLRNCKFDQKDTIVLAEMEKMIKTLKYLRLFGFISPTCRLSRLKRNIILEMDKETASLFPELTENHHFIAHFIDFKGKKAATRIIDEYKIVSNN</sequence>
<accession>T1JWW5</accession>
<dbReference type="HOGENOM" id="CLU_080822_0_0_1"/>
<name>T1JWW5_TETUR</name>
<organism evidence="2 3">
    <name type="scientific">Tetranychus urticae</name>
    <name type="common">Two-spotted spider mite</name>
    <dbReference type="NCBI Taxonomy" id="32264"/>
    <lineage>
        <taxon>Eukaryota</taxon>
        <taxon>Metazoa</taxon>
        <taxon>Ecdysozoa</taxon>
        <taxon>Arthropoda</taxon>
        <taxon>Chelicerata</taxon>
        <taxon>Arachnida</taxon>
        <taxon>Acari</taxon>
        <taxon>Acariformes</taxon>
        <taxon>Trombidiformes</taxon>
        <taxon>Prostigmata</taxon>
        <taxon>Eleutherengona</taxon>
        <taxon>Raphignathae</taxon>
        <taxon>Tetranychoidea</taxon>
        <taxon>Tetranychidae</taxon>
        <taxon>Tetranychus</taxon>
    </lineage>
</organism>
<gene>
    <name evidence="2" type="primary">107371839</name>
</gene>
<dbReference type="EMBL" id="CAEY01000816">
    <property type="status" value="NOT_ANNOTATED_CDS"/>
    <property type="molecule type" value="Genomic_DNA"/>
</dbReference>
<evidence type="ECO:0000313" key="3">
    <source>
        <dbReference type="Proteomes" id="UP000015104"/>
    </source>
</evidence>
<feature type="chain" id="PRO_5004590904" evidence="1">
    <location>
        <begin position="19"/>
        <end position="252"/>
    </location>
</feature>
<reference evidence="2" key="2">
    <citation type="submission" date="2015-06" db="UniProtKB">
        <authorList>
            <consortium name="EnsemblMetazoa"/>
        </authorList>
    </citation>
    <scope>IDENTIFICATION</scope>
</reference>
<evidence type="ECO:0000313" key="2">
    <source>
        <dbReference type="EnsemblMetazoa" id="tetur02g09750.1"/>
    </source>
</evidence>
<feature type="signal peptide" evidence="1">
    <location>
        <begin position="1"/>
        <end position="18"/>
    </location>
</feature>
<dbReference type="AlphaFoldDB" id="T1JWW5"/>
<dbReference type="EnsemblMetazoa" id="tetur02g09750.1">
    <property type="protein sequence ID" value="tetur02g09750.1"/>
    <property type="gene ID" value="tetur02g09750"/>
</dbReference>
<dbReference type="KEGG" id="tut:107371839"/>
<dbReference type="Proteomes" id="UP000015104">
    <property type="component" value="Unassembled WGS sequence"/>
</dbReference>
<protein>
    <submittedName>
        <fullName evidence="2">Uncharacterized protein</fullName>
    </submittedName>
</protein>